<name>A0A6A4G9Z2_9AGAR</name>
<dbReference type="Proteomes" id="UP000799118">
    <property type="component" value="Unassembled WGS sequence"/>
</dbReference>
<protein>
    <submittedName>
        <fullName evidence="2">Uncharacterized protein</fullName>
    </submittedName>
</protein>
<feature type="compositionally biased region" description="Polar residues" evidence="1">
    <location>
        <begin position="22"/>
        <end position="41"/>
    </location>
</feature>
<keyword evidence="3" id="KW-1185">Reference proteome</keyword>
<gene>
    <name evidence="2" type="ORF">BT96DRAFT_1010939</name>
</gene>
<sequence>MHLLQGPGPLSLLLVQYNIQQEDSSGSPSTFTLIPGSSSFQIPLGDESETLPIPHNTPDDFEQLPPPHIPNDFEELLAAPHSLPAAAPSEPDSYPPLKVTALGCASRLPHRFWDEPPQAAPVLMEPAVEPNAPSGIH</sequence>
<dbReference type="EMBL" id="ML771839">
    <property type="protein sequence ID" value="KAE9382293.1"/>
    <property type="molecule type" value="Genomic_DNA"/>
</dbReference>
<accession>A0A6A4G9Z2</accession>
<evidence type="ECO:0000256" key="1">
    <source>
        <dbReference type="SAM" id="MobiDB-lite"/>
    </source>
</evidence>
<reference evidence="2" key="1">
    <citation type="journal article" date="2019" name="Environ. Microbiol.">
        <title>Fungal ecological strategies reflected in gene transcription - a case study of two litter decomposers.</title>
        <authorList>
            <person name="Barbi F."/>
            <person name="Kohler A."/>
            <person name="Barry K."/>
            <person name="Baskaran P."/>
            <person name="Daum C."/>
            <person name="Fauchery L."/>
            <person name="Ihrmark K."/>
            <person name="Kuo A."/>
            <person name="LaButti K."/>
            <person name="Lipzen A."/>
            <person name="Morin E."/>
            <person name="Grigoriev I.V."/>
            <person name="Henrissat B."/>
            <person name="Lindahl B."/>
            <person name="Martin F."/>
        </authorList>
    </citation>
    <scope>NUCLEOTIDE SEQUENCE</scope>
    <source>
        <strain evidence="2">JB14</strain>
    </source>
</reference>
<proteinExistence type="predicted"/>
<dbReference type="AlphaFoldDB" id="A0A6A4G9Z2"/>
<organism evidence="2 3">
    <name type="scientific">Gymnopus androsaceus JB14</name>
    <dbReference type="NCBI Taxonomy" id="1447944"/>
    <lineage>
        <taxon>Eukaryota</taxon>
        <taxon>Fungi</taxon>
        <taxon>Dikarya</taxon>
        <taxon>Basidiomycota</taxon>
        <taxon>Agaricomycotina</taxon>
        <taxon>Agaricomycetes</taxon>
        <taxon>Agaricomycetidae</taxon>
        <taxon>Agaricales</taxon>
        <taxon>Marasmiineae</taxon>
        <taxon>Omphalotaceae</taxon>
        <taxon>Gymnopus</taxon>
    </lineage>
</organism>
<evidence type="ECO:0000313" key="3">
    <source>
        <dbReference type="Proteomes" id="UP000799118"/>
    </source>
</evidence>
<feature type="region of interest" description="Disordered" evidence="1">
    <location>
        <begin position="22"/>
        <end position="70"/>
    </location>
</feature>
<evidence type="ECO:0000313" key="2">
    <source>
        <dbReference type="EMBL" id="KAE9382293.1"/>
    </source>
</evidence>